<dbReference type="RefSeq" id="WP_176942024.1">
    <property type="nucleotide sequence ID" value="NZ_JABZEC010000001.1"/>
</dbReference>
<evidence type="ECO:0000313" key="2">
    <source>
        <dbReference type="EMBL" id="NVY95859.1"/>
    </source>
</evidence>
<evidence type="ECO:0000313" key="3">
    <source>
        <dbReference type="Proteomes" id="UP000563523"/>
    </source>
</evidence>
<reference evidence="2 3" key="1">
    <citation type="submission" date="2020-06" db="EMBL/GenBank/DDBJ databases">
        <authorList>
            <person name="Kang J."/>
        </authorList>
    </citation>
    <scope>NUCLEOTIDE SEQUENCE [LARGE SCALE GENOMIC DNA]</scope>
    <source>
        <strain evidence="2 3">DCY120</strain>
    </source>
</reference>
<dbReference type="EMBL" id="JABZEC010000001">
    <property type="protein sequence ID" value="NVY95859.1"/>
    <property type="molecule type" value="Genomic_DNA"/>
</dbReference>
<evidence type="ECO:0000259" key="1">
    <source>
        <dbReference type="Pfam" id="PF00717"/>
    </source>
</evidence>
<dbReference type="Proteomes" id="UP000563523">
    <property type="component" value="Unassembled WGS sequence"/>
</dbReference>
<name>A0A850QYQ1_9LACO</name>
<dbReference type="InterPro" id="IPR039418">
    <property type="entry name" value="LexA-like"/>
</dbReference>
<dbReference type="CDD" id="cd06529">
    <property type="entry name" value="S24_LexA-like"/>
    <property type="match status" value="1"/>
</dbReference>
<gene>
    <name evidence="2" type="ORF">HU830_01370</name>
</gene>
<keyword evidence="3" id="KW-1185">Reference proteome</keyword>
<proteinExistence type="predicted"/>
<organism evidence="2 3">
    <name type="scientific">Bombilactobacillus apium</name>
    <dbReference type="NCBI Taxonomy" id="2675299"/>
    <lineage>
        <taxon>Bacteria</taxon>
        <taxon>Bacillati</taxon>
        <taxon>Bacillota</taxon>
        <taxon>Bacilli</taxon>
        <taxon>Lactobacillales</taxon>
        <taxon>Lactobacillaceae</taxon>
        <taxon>Bombilactobacillus</taxon>
    </lineage>
</organism>
<dbReference type="SUPFAM" id="SSF51306">
    <property type="entry name" value="LexA/Signal peptidase"/>
    <property type="match status" value="1"/>
</dbReference>
<dbReference type="InterPro" id="IPR015927">
    <property type="entry name" value="Peptidase_S24_S26A/B/C"/>
</dbReference>
<accession>A0A850QYQ1</accession>
<dbReference type="Pfam" id="PF00717">
    <property type="entry name" value="Peptidase_S24"/>
    <property type="match status" value="1"/>
</dbReference>
<dbReference type="Gene3D" id="2.10.109.10">
    <property type="entry name" value="Umud Fragment, subunit A"/>
    <property type="match status" value="1"/>
</dbReference>
<dbReference type="InterPro" id="IPR036286">
    <property type="entry name" value="LexA/Signal_pep-like_sf"/>
</dbReference>
<comment type="caution">
    <text evidence="2">The sequence shown here is derived from an EMBL/GenBank/DDBJ whole genome shotgun (WGS) entry which is preliminary data.</text>
</comment>
<sequence>MPKEFDLFTTSGIPKVNFSELVLGKQSDPESFFITRANGNAMDRSIPNGALLIVKRVSDWQELQDGVIVVFQNCEKMTIKRYYYDDQTKIRCFSPDSADANFKPHCYRQEDLKYVRIIGQRVSYIQNS</sequence>
<protein>
    <submittedName>
        <fullName evidence="2">S24 family peptidase</fullName>
    </submittedName>
</protein>
<dbReference type="AlphaFoldDB" id="A0A850QYQ1"/>
<feature type="domain" description="Peptidase S24/S26A/S26B/S26C" evidence="1">
    <location>
        <begin position="18"/>
        <end position="119"/>
    </location>
</feature>